<reference evidence="10" key="1">
    <citation type="submission" date="2015-08" db="EMBL/GenBank/DDBJ databases">
        <title>Comparative genomics of the Campylobacter concisus group.</title>
        <authorList>
            <person name="Miller W.G."/>
            <person name="Yee E."/>
            <person name="Chapman M.H."/>
            <person name="Huynh S."/>
            <person name="Bono J.L."/>
            <person name="On S.L.W."/>
            <person name="St Leger J."/>
            <person name="Foster G."/>
            <person name="Parker C.T."/>
        </authorList>
    </citation>
    <scope>NUCLEOTIDE SEQUENCE [LARGE SCALE GENOMIC DNA]</scope>
    <source>
        <strain evidence="10">ATCC 33237</strain>
    </source>
</reference>
<keyword evidence="3" id="KW-1003">Cell membrane</keyword>
<feature type="domain" description="ABC transmembrane type-1" evidence="8">
    <location>
        <begin position="51"/>
        <end position="239"/>
    </location>
</feature>
<feature type="transmembrane region" description="Helical" evidence="7">
    <location>
        <begin position="96"/>
        <end position="115"/>
    </location>
</feature>
<evidence type="ECO:0000256" key="3">
    <source>
        <dbReference type="ARBA" id="ARBA00022475"/>
    </source>
</evidence>
<evidence type="ECO:0000313" key="9">
    <source>
        <dbReference type="EMBL" id="ALF48365.1"/>
    </source>
</evidence>
<evidence type="ECO:0000256" key="4">
    <source>
        <dbReference type="ARBA" id="ARBA00022692"/>
    </source>
</evidence>
<organism evidence="9 10">
    <name type="scientific">Campylobacter concisus</name>
    <dbReference type="NCBI Taxonomy" id="199"/>
    <lineage>
        <taxon>Bacteria</taxon>
        <taxon>Pseudomonadati</taxon>
        <taxon>Campylobacterota</taxon>
        <taxon>Epsilonproteobacteria</taxon>
        <taxon>Campylobacterales</taxon>
        <taxon>Campylobacteraceae</taxon>
        <taxon>Campylobacter</taxon>
    </lineage>
</organism>
<dbReference type="PROSITE" id="PS50928">
    <property type="entry name" value="ABC_TM1"/>
    <property type="match status" value="1"/>
</dbReference>
<gene>
    <name evidence="9" type="ORF">CCON33237_1725</name>
</gene>
<dbReference type="GO" id="GO:0055085">
    <property type="term" value="P:transmembrane transport"/>
    <property type="evidence" value="ECO:0007669"/>
    <property type="project" value="InterPro"/>
</dbReference>
<evidence type="ECO:0000313" key="10">
    <source>
        <dbReference type="Proteomes" id="UP000066049"/>
    </source>
</evidence>
<keyword evidence="4 7" id="KW-0812">Transmembrane</keyword>
<evidence type="ECO:0000256" key="7">
    <source>
        <dbReference type="RuleBase" id="RU363032"/>
    </source>
</evidence>
<keyword evidence="5 7" id="KW-1133">Transmembrane helix</keyword>
<protein>
    <submittedName>
        <fullName evidence="9">Nitrate/sulfonate/bicarbonate ABC transporter, permease protein</fullName>
    </submittedName>
</protein>
<dbReference type="InterPro" id="IPR035906">
    <property type="entry name" value="MetI-like_sf"/>
</dbReference>
<dbReference type="KEGG" id="ccoc:CCON33237_1725"/>
<dbReference type="Gene3D" id="1.10.3720.10">
    <property type="entry name" value="MetI-like"/>
    <property type="match status" value="1"/>
</dbReference>
<evidence type="ECO:0000256" key="2">
    <source>
        <dbReference type="ARBA" id="ARBA00022448"/>
    </source>
</evidence>
<comment type="similarity">
    <text evidence="7">Belongs to the binding-protein-dependent transport system permease family.</text>
</comment>
<evidence type="ECO:0000256" key="5">
    <source>
        <dbReference type="ARBA" id="ARBA00022989"/>
    </source>
</evidence>
<dbReference type="Pfam" id="PF00528">
    <property type="entry name" value="BPD_transp_1"/>
    <property type="match status" value="1"/>
</dbReference>
<feature type="transmembrane region" description="Helical" evidence="7">
    <location>
        <begin position="217"/>
        <end position="239"/>
    </location>
</feature>
<dbReference type="GO" id="GO:0005886">
    <property type="term" value="C:plasma membrane"/>
    <property type="evidence" value="ECO:0007669"/>
    <property type="project" value="UniProtKB-SubCell"/>
</dbReference>
<dbReference type="EMBL" id="CP012541">
    <property type="protein sequence ID" value="ALF48365.1"/>
    <property type="molecule type" value="Genomic_DNA"/>
</dbReference>
<comment type="subcellular location">
    <subcellularLocation>
        <location evidence="1 7">Cell membrane</location>
        <topology evidence="1 7">Multi-pass membrane protein</topology>
    </subcellularLocation>
</comment>
<evidence type="ECO:0000256" key="6">
    <source>
        <dbReference type="ARBA" id="ARBA00023136"/>
    </source>
</evidence>
<dbReference type="SUPFAM" id="SSF161098">
    <property type="entry name" value="MetI-like"/>
    <property type="match status" value="1"/>
</dbReference>
<dbReference type="CDD" id="cd06261">
    <property type="entry name" value="TM_PBP2"/>
    <property type="match status" value="1"/>
</dbReference>
<dbReference type="Proteomes" id="UP000066049">
    <property type="component" value="Chromosome"/>
</dbReference>
<name>A0A0M4SIN7_9BACT</name>
<feature type="transmembrane region" description="Helical" evidence="7">
    <location>
        <begin position="121"/>
        <end position="140"/>
    </location>
</feature>
<evidence type="ECO:0000259" key="8">
    <source>
        <dbReference type="PROSITE" id="PS50928"/>
    </source>
</evidence>
<feature type="transmembrane region" description="Helical" evidence="7">
    <location>
        <begin position="184"/>
        <end position="205"/>
    </location>
</feature>
<feature type="transmembrane region" description="Helical" evidence="7">
    <location>
        <begin position="63"/>
        <end position="84"/>
    </location>
</feature>
<dbReference type="GeneID" id="28663406"/>
<evidence type="ECO:0000256" key="1">
    <source>
        <dbReference type="ARBA" id="ARBA00004651"/>
    </source>
</evidence>
<dbReference type="InterPro" id="IPR000515">
    <property type="entry name" value="MetI-like"/>
</dbReference>
<keyword evidence="2 7" id="KW-0813">Transport</keyword>
<dbReference type="PATRIC" id="fig|199.248.peg.1778"/>
<dbReference type="PANTHER" id="PTHR30151">
    <property type="entry name" value="ALKANE SULFONATE ABC TRANSPORTER-RELATED, MEMBRANE SUBUNIT"/>
    <property type="match status" value="1"/>
</dbReference>
<keyword evidence="6 7" id="KW-0472">Membrane</keyword>
<proteinExistence type="inferred from homology"/>
<dbReference type="PANTHER" id="PTHR30151:SF38">
    <property type="entry name" value="ALIPHATIC SULFONATES TRANSPORT PERMEASE PROTEIN SSUC-RELATED"/>
    <property type="match status" value="1"/>
</dbReference>
<dbReference type="AlphaFoldDB" id="A0A0M4SIN7"/>
<sequence>MIEIFKKSVLILAIFALWQVVCELEIFTPYILPSPITTLKTMLDMSLSGELITHVMVSFKRIFVGYILAFVLAFAFGGVAALFPKASIYYEWILEFFRNVPPLSLIAILVLWFGINETPKIIIIILASFFPMFLSIQKGLTSCDVKLIEVGKIFCFSKFEIFYKIILKNAIKDIFVGMRIGFGYAMRAIVGAEMIAASSGLGYLILDAEELSRADRIFVGIFTIGICGVLIDRIFLFLISKFSLLRSEK</sequence>
<accession>A0A0M4SIN7</accession>
<dbReference type="RefSeq" id="WP_054197271.1">
    <property type="nucleotide sequence ID" value="NZ_CABMKQ010000033.1"/>
</dbReference>